<dbReference type="GO" id="GO:0020037">
    <property type="term" value="F:heme binding"/>
    <property type="evidence" value="ECO:0007669"/>
    <property type="project" value="InterPro"/>
</dbReference>
<dbReference type="PROSITE" id="PS51257">
    <property type="entry name" value="PROKAR_LIPOPROTEIN"/>
    <property type="match status" value="1"/>
</dbReference>
<dbReference type="Proteomes" id="UP000502756">
    <property type="component" value="Chromosome"/>
</dbReference>
<evidence type="ECO:0000259" key="5">
    <source>
        <dbReference type="PROSITE" id="PS50206"/>
    </source>
</evidence>
<evidence type="ECO:0000313" key="9">
    <source>
        <dbReference type="Proteomes" id="UP000502756"/>
    </source>
</evidence>
<dbReference type="InterPro" id="IPR029068">
    <property type="entry name" value="Glyas_Bleomycin-R_OHBP_Dase"/>
</dbReference>
<dbReference type="InterPro" id="IPR037523">
    <property type="entry name" value="VOC_core"/>
</dbReference>
<dbReference type="PROSITE" id="PS51007">
    <property type="entry name" value="CYTC"/>
    <property type="match status" value="2"/>
</dbReference>
<dbReference type="GO" id="GO:0046872">
    <property type="term" value="F:metal ion binding"/>
    <property type="evidence" value="ECO:0007669"/>
    <property type="project" value="UniProtKB-KW"/>
</dbReference>
<dbReference type="Pfam" id="PF13442">
    <property type="entry name" value="Cytochrome_CBB3"/>
    <property type="match status" value="2"/>
</dbReference>
<dbReference type="Gene3D" id="3.10.180.10">
    <property type="entry name" value="2,3-Dihydroxybiphenyl 1,2-Dioxygenase, domain 1"/>
    <property type="match status" value="2"/>
</dbReference>
<dbReference type="SMART" id="SM00450">
    <property type="entry name" value="RHOD"/>
    <property type="match status" value="1"/>
</dbReference>
<gene>
    <name evidence="8" type="ORF">HNV11_15390</name>
</gene>
<dbReference type="CDD" id="cd06587">
    <property type="entry name" value="VOC"/>
    <property type="match status" value="1"/>
</dbReference>
<dbReference type="InterPro" id="IPR036909">
    <property type="entry name" value="Cyt_c-like_dom_sf"/>
</dbReference>
<dbReference type="Pfam" id="PF13468">
    <property type="entry name" value="Glyoxalase_3"/>
    <property type="match status" value="1"/>
</dbReference>
<feature type="domain" description="VOC" evidence="7">
    <location>
        <begin position="218"/>
        <end position="336"/>
    </location>
</feature>
<keyword evidence="3 4" id="KW-0408">Iron</keyword>
<dbReference type="PANTHER" id="PTHR33751:SF1">
    <property type="entry name" value="CBB3-TYPE CYTOCHROME C OXIDASE SUBUNIT FIXP"/>
    <property type="match status" value="1"/>
</dbReference>
<keyword evidence="1 4" id="KW-0349">Heme</keyword>
<accession>A0A6M5Y8R6</accession>
<dbReference type="EMBL" id="CP053435">
    <property type="protein sequence ID" value="QJW90667.1"/>
    <property type="molecule type" value="Genomic_DNA"/>
</dbReference>
<dbReference type="SUPFAM" id="SSF52821">
    <property type="entry name" value="Rhodanese/Cell cycle control phosphatase"/>
    <property type="match status" value="1"/>
</dbReference>
<evidence type="ECO:0000259" key="6">
    <source>
        <dbReference type="PROSITE" id="PS51007"/>
    </source>
</evidence>
<dbReference type="Gene3D" id="3.40.250.10">
    <property type="entry name" value="Rhodanese-like domain"/>
    <property type="match status" value="1"/>
</dbReference>
<protein>
    <submittedName>
        <fullName evidence="8">C-type cytochrome</fullName>
    </submittedName>
</protein>
<dbReference type="Gene3D" id="1.10.760.10">
    <property type="entry name" value="Cytochrome c-like domain"/>
    <property type="match status" value="2"/>
</dbReference>
<keyword evidence="9" id="KW-1185">Reference proteome</keyword>
<proteinExistence type="predicted"/>
<dbReference type="GO" id="GO:0009055">
    <property type="term" value="F:electron transfer activity"/>
    <property type="evidence" value="ECO:0007669"/>
    <property type="project" value="InterPro"/>
</dbReference>
<feature type="domain" description="Cytochrome c" evidence="6">
    <location>
        <begin position="464"/>
        <end position="543"/>
    </location>
</feature>
<dbReference type="PROSITE" id="PS51819">
    <property type="entry name" value="VOC"/>
    <property type="match status" value="2"/>
</dbReference>
<dbReference type="Pfam" id="PF00581">
    <property type="entry name" value="Rhodanese"/>
    <property type="match status" value="1"/>
</dbReference>
<dbReference type="InterPro" id="IPR009056">
    <property type="entry name" value="Cyt_c-like_dom"/>
</dbReference>
<feature type="domain" description="Cytochrome c" evidence="6">
    <location>
        <begin position="358"/>
        <end position="449"/>
    </location>
</feature>
<organism evidence="8 9">
    <name type="scientific">Spirosoma taeanense</name>
    <dbReference type="NCBI Taxonomy" id="2735870"/>
    <lineage>
        <taxon>Bacteria</taxon>
        <taxon>Pseudomonadati</taxon>
        <taxon>Bacteroidota</taxon>
        <taxon>Cytophagia</taxon>
        <taxon>Cytophagales</taxon>
        <taxon>Cytophagaceae</taxon>
        <taxon>Spirosoma</taxon>
    </lineage>
</organism>
<evidence type="ECO:0000256" key="3">
    <source>
        <dbReference type="ARBA" id="ARBA00023004"/>
    </source>
</evidence>
<feature type="domain" description="VOC" evidence="7">
    <location>
        <begin position="38"/>
        <end position="176"/>
    </location>
</feature>
<name>A0A6M5Y8R6_9BACT</name>
<dbReference type="SUPFAM" id="SSF54593">
    <property type="entry name" value="Glyoxalase/Bleomycin resistance protein/Dihydroxybiphenyl dioxygenase"/>
    <property type="match status" value="2"/>
</dbReference>
<evidence type="ECO:0000256" key="4">
    <source>
        <dbReference type="PROSITE-ProRule" id="PRU00433"/>
    </source>
</evidence>
<dbReference type="RefSeq" id="WP_171740512.1">
    <property type="nucleotide sequence ID" value="NZ_CP053435.1"/>
</dbReference>
<dbReference type="InterPro" id="IPR001763">
    <property type="entry name" value="Rhodanese-like_dom"/>
</dbReference>
<dbReference type="KEGG" id="stae:HNV11_15390"/>
<evidence type="ECO:0000256" key="2">
    <source>
        <dbReference type="ARBA" id="ARBA00022723"/>
    </source>
</evidence>
<dbReference type="InterPro" id="IPR025870">
    <property type="entry name" value="Glyoxalase-like_dom"/>
</dbReference>
<evidence type="ECO:0000259" key="7">
    <source>
        <dbReference type="PROSITE" id="PS51819"/>
    </source>
</evidence>
<evidence type="ECO:0000313" key="8">
    <source>
        <dbReference type="EMBL" id="QJW90667.1"/>
    </source>
</evidence>
<dbReference type="InterPro" id="IPR036873">
    <property type="entry name" value="Rhodanese-like_dom_sf"/>
</dbReference>
<dbReference type="AlphaFoldDB" id="A0A6M5Y8R6"/>
<evidence type="ECO:0000256" key="1">
    <source>
        <dbReference type="ARBA" id="ARBA00022617"/>
    </source>
</evidence>
<keyword evidence="2 4" id="KW-0479">Metal-binding</keyword>
<dbReference type="PANTHER" id="PTHR33751">
    <property type="entry name" value="CBB3-TYPE CYTOCHROME C OXIDASE SUBUNIT FIXP"/>
    <property type="match status" value="1"/>
</dbReference>
<sequence length="691" mass="76962">MKANFRMALLIICGFISSCTSKQGKQLTDSPLLGAGFGINSATLIVQDLDSARNYYVKVLGFTMPSPEKFEKGTYEGTLSAYARFPDQSSIELLSVKDTGLVAKKHSFITAFLQRNQGVRLYALSTSSADTTLHWIKSQGFKTDPPRSGRTTVEVPKGWDWDDGGPQWRSVEFNSKNPPAYLPSFLQYVGLPYQEIQSIWKPYAWRKYYEDNPNGVIGISSLRIVVSNLKTARKKFKKIGLRELEESDTAALFSIAQNQTLQVMAPRLPGDAYSRFLKTRGPGVYAICFEVKSLKATRDFLNKKLPAKALLADRSRKRLTVLKEYAHGVQLEFIEESKEQAQLAKIFSFKEGTKLDQASVRYASATYAKYCALCHGKNREGYAADFAPSLRSHTLMASTQLPRSSYNYLRHTIYYGRSGTAMAPYAKSQGGPLDGDDIDLLLQWLYELSGVKKPVEMSAKPVIGNVALGKKLYASHCAACHGAKGEGVRAPALGNPMLLATASDAFLRYTISEGRDNTPMPSFKDSLSKVEINAVTAYIRSRASGWNAPAAITTKEPLPEHYVLNPHHKAPKFTLREGRYVSAEQLLRALKDSTRMIVLDARSKAAWHQTHIPGAISVPYYEQPDKFIKDIPNDSTWIVTYCACPHAASTQVVNTLKRFGYKHTAILDEGILVWAQRGYPVQYGQDNRTNK</sequence>
<dbReference type="SUPFAM" id="SSF46626">
    <property type="entry name" value="Cytochrome c"/>
    <property type="match status" value="2"/>
</dbReference>
<feature type="domain" description="Rhodanese" evidence="5">
    <location>
        <begin position="592"/>
        <end position="683"/>
    </location>
</feature>
<dbReference type="CDD" id="cd00158">
    <property type="entry name" value="RHOD"/>
    <property type="match status" value="1"/>
</dbReference>
<dbReference type="InterPro" id="IPR050597">
    <property type="entry name" value="Cytochrome_c_Oxidase_Subunit"/>
</dbReference>
<reference evidence="8 9" key="1">
    <citation type="submission" date="2020-05" db="EMBL/GenBank/DDBJ databases">
        <title>Genome sequencing of Spirosoma sp. TS118.</title>
        <authorList>
            <person name="Lee J.-H."/>
            <person name="Jeong S."/>
            <person name="Zhao L."/>
            <person name="Jung J.-H."/>
            <person name="Kim M.-K."/>
            <person name="Lim S."/>
        </authorList>
    </citation>
    <scope>NUCLEOTIDE SEQUENCE [LARGE SCALE GENOMIC DNA]</scope>
    <source>
        <strain evidence="8 9">TS118</strain>
    </source>
</reference>
<dbReference type="PROSITE" id="PS50206">
    <property type="entry name" value="RHODANESE_3"/>
    <property type="match status" value="1"/>
</dbReference>